<dbReference type="PANTHER" id="PTHR13812">
    <property type="entry name" value="KETIMINE REDUCTASE MU-CRYSTALLIN"/>
    <property type="match status" value="1"/>
</dbReference>
<dbReference type="GO" id="GO:0005737">
    <property type="term" value="C:cytoplasm"/>
    <property type="evidence" value="ECO:0007669"/>
    <property type="project" value="TreeGrafter"/>
</dbReference>
<proteinExistence type="predicted"/>
<dbReference type="InterPro" id="IPR036291">
    <property type="entry name" value="NAD(P)-bd_dom_sf"/>
</dbReference>
<dbReference type="EMBL" id="LRPN01000183">
    <property type="protein sequence ID" value="KWZ76943.1"/>
    <property type="molecule type" value="Genomic_DNA"/>
</dbReference>
<dbReference type="AlphaFoldDB" id="A0A133KBK5"/>
<dbReference type="InterPro" id="IPR003462">
    <property type="entry name" value="ODC_Mu_crystall"/>
</dbReference>
<protein>
    <submittedName>
        <fullName evidence="2">Ornithine cyclodeaminase/mu-crystallin family protein</fullName>
    </submittedName>
</protein>
<comment type="caution">
    <text evidence="2">The sequence shown here is derived from an EMBL/GenBank/DDBJ whole genome shotgun (WGS) entry which is preliminary data.</text>
</comment>
<sequence>MNAKLSFTRLMKDKTPGHERQTVFHRVDEGQNVGPETKELSRYSPQSDKAAGPGPKAASPAAKSFFIMFPLCLTYIFTKSLKEGGAALLVLNGCDVLKAASMQEMMAAVEKAYRIYEENGYQMPLRTHFTIRDNSVLFMPCSTNEAAGAKIVSVFPDNKDRPVTQGAVLLVDSRNGSMKTLMDGTVLTGLRTGAIGGAAAKYLAPSDAKTAGLIGTGYQGLYQLAGVCTARNIENIFLFNRTPSNIPPFIRRFKTLIPNIPVHIAKSARELAEKADILITATSSATPVLPEEDLYDGKLVIGIGSYQPHMREFPDALLKNLKSIYIDSHDAAKESGDVDSRLKTIPFSKIVTQKVKPDPNTLQVFKSTGMALFDLVAAETVYKKAIQLGIGQMLDF</sequence>
<dbReference type="Proteomes" id="UP000070376">
    <property type="component" value="Unassembled WGS sequence"/>
</dbReference>
<reference evidence="3" key="1">
    <citation type="submission" date="2016-01" db="EMBL/GenBank/DDBJ databases">
        <authorList>
            <person name="Mitreva M."/>
            <person name="Pepin K.H."/>
            <person name="Mihindukulasuriya K.A."/>
            <person name="Fulton R."/>
            <person name="Fronick C."/>
            <person name="O'Laughlin M."/>
            <person name="Miner T."/>
            <person name="Herter B."/>
            <person name="Rosa B.A."/>
            <person name="Cordes M."/>
            <person name="Tomlinson C."/>
            <person name="Wollam A."/>
            <person name="Palsikar V.B."/>
            <person name="Mardis E.R."/>
            <person name="Wilson R.K."/>
        </authorList>
    </citation>
    <scope>NUCLEOTIDE SEQUENCE [LARGE SCALE GENOMIC DNA]</scope>
    <source>
        <strain evidence="3">GED7749B</strain>
    </source>
</reference>
<dbReference type="PATRIC" id="fig|1398.22.peg.3551"/>
<feature type="compositionally biased region" description="Basic and acidic residues" evidence="1">
    <location>
        <begin position="18"/>
        <end position="29"/>
    </location>
</feature>
<name>A0A133KBK5_HEYCO</name>
<dbReference type="InterPro" id="IPR023401">
    <property type="entry name" value="ODC_N"/>
</dbReference>
<organism evidence="2 3">
    <name type="scientific">Heyndrickxia coagulans</name>
    <name type="common">Weizmannia coagulans</name>
    <dbReference type="NCBI Taxonomy" id="1398"/>
    <lineage>
        <taxon>Bacteria</taxon>
        <taxon>Bacillati</taxon>
        <taxon>Bacillota</taxon>
        <taxon>Bacilli</taxon>
        <taxon>Bacillales</taxon>
        <taxon>Bacillaceae</taxon>
        <taxon>Heyndrickxia</taxon>
    </lineage>
</organism>
<evidence type="ECO:0000256" key="1">
    <source>
        <dbReference type="SAM" id="MobiDB-lite"/>
    </source>
</evidence>
<evidence type="ECO:0000313" key="2">
    <source>
        <dbReference type="EMBL" id="KWZ76943.1"/>
    </source>
</evidence>
<dbReference type="PANTHER" id="PTHR13812:SF19">
    <property type="entry name" value="KETIMINE REDUCTASE MU-CRYSTALLIN"/>
    <property type="match status" value="1"/>
</dbReference>
<dbReference type="Gene3D" id="3.40.50.720">
    <property type="entry name" value="NAD(P)-binding Rossmann-like Domain"/>
    <property type="match status" value="1"/>
</dbReference>
<dbReference type="SUPFAM" id="SSF51735">
    <property type="entry name" value="NAD(P)-binding Rossmann-fold domains"/>
    <property type="match status" value="1"/>
</dbReference>
<gene>
    <name evidence="2" type="ORF">HMPREF3213_03543</name>
</gene>
<accession>A0A133KBK5</accession>
<feature type="region of interest" description="Disordered" evidence="1">
    <location>
        <begin position="18"/>
        <end position="56"/>
    </location>
</feature>
<dbReference type="Gene3D" id="3.30.1780.10">
    <property type="entry name" value="ornithine cyclodeaminase, domain 1"/>
    <property type="match status" value="1"/>
</dbReference>
<dbReference type="Pfam" id="PF02423">
    <property type="entry name" value="OCD_Mu_crystall"/>
    <property type="match status" value="1"/>
</dbReference>
<evidence type="ECO:0000313" key="3">
    <source>
        <dbReference type="Proteomes" id="UP000070376"/>
    </source>
</evidence>